<gene>
    <name evidence="1" type="ORF">CK203_055146</name>
</gene>
<evidence type="ECO:0000313" key="1">
    <source>
        <dbReference type="EMBL" id="RVW73571.1"/>
    </source>
</evidence>
<comment type="caution">
    <text evidence="1">The sequence shown here is derived from an EMBL/GenBank/DDBJ whole genome shotgun (WGS) entry which is preliminary data.</text>
</comment>
<accession>A0A438GMY3</accession>
<protein>
    <submittedName>
        <fullName evidence="1">Uncharacterized protein</fullName>
    </submittedName>
</protein>
<sequence>MPMNPILIVELFDVWGIDFMDLSNVFWVVLKFLKEKFSQDWGAKAIISGWSCKTEDEEVALINSSPTRNFRKGKEFYCMTQDSISFLGSSSQGGLGLFIIHRVYSNGVVELLNSNGKDSFRVNGYRLKPFMEPFKPKKEEINLLEPQKLKQRRHRSLHFAAAKRLRSGKAHISQQKSHSAEYFEIAKAILAHDSTHGSFTRMGFHFTNDINSKMNWLPFHFKDSYALALMQIGNLRIGSSRWVATMVMLASRTGEEWKFIQKYLKKNIQKCQSQLSGSFQENTRALFKMAAKFSQQKANFAAMQKSSFSLE</sequence>
<proteinExistence type="predicted"/>
<evidence type="ECO:0000313" key="2">
    <source>
        <dbReference type="Proteomes" id="UP000288805"/>
    </source>
</evidence>
<dbReference type="Proteomes" id="UP000288805">
    <property type="component" value="Unassembled WGS sequence"/>
</dbReference>
<organism evidence="1 2">
    <name type="scientific">Vitis vinifera</name>
    <name type="common">Grape</name>
    <dbReference type="NCBI Taxonomy" id="29760"/>
    <lineage>
        <taxon>Eukaryota</taxon>
        <taxon>Viridiplantae</taxon>
        <taxon>Streptophyta</taxon>
        <taxon>Embryophyta</taxon>
        <taxon>Tracheophyta</taxon>
        <taxon>Spermatophyta</taxon>
        <taxon>Magnoliopsida</taxon>
        <taxon>eudicotyledons</taxon>
        <taxon>Gunneridae</taxon>
        <taxon>Pentapetalae</taxon>
        <taxon>rosids</taxon>
        <taxon>Vitales</taxon>
        <taxon>Vitaceae</taxon>
        <taxon>Viteae</taxon>
        <taxon>Vitis</taxon>
    </lineage>
</organism>
<dbReference type="EMBL" id="QGNW01000388">
    <property type="protein sequence ID" value="RVW73571.1"/>
    <property type="molecule type" value="Genomic_DNA"/>
</dbReference>
<reference evidence="1 2" key="1">
    <citation type="journal article" date="2018" name="PLoS Genet.">
        <title>Population sequencing reveals clonal diversity and ancestral inbreeding in the grapevine cultivar Chardonnay.</title>
        <authorList>
            <person name="Roach M.J."/>
            <person name="Johnson D.L."/>
            <person name="Bohlmann J."/>
            <person name="van Vuuren H.J."/>
            <person name="Jones S.J."/>
            <person name="Pretorius I.S."/>
            <person name="Schmidt S.A."/>
            <person name="Borneman A.R."/>
        </authorList>
    </citation>
    <scope>NUCLEOTIDE SEQUENCE [LARGE SCALE GENOMIC DNA]</scope>
    <source>
        <strain evidence="2">cv. Chardonnay</strain>
        <tissue evidence="1">Leaf</tissue>
    </source>
</reference>
<name>A0A438GMY3_VITVI</name>
<dbReference type="AlphaFoldDB" id="A0A438GMY3"/>